<sequence length="129" mass="14196">MAGFLAGVTAAVHFAALLYIGLGGFLAWRWPRSIFVHVFFAAWGFLVLALPLPCPLTVAEDHLRGLQGLGPLPGGFNEYYIYDVIVPRELLPVAGVVAVGVLAVSYVGAYQRWRSRQDQDVPRRRVRAC</sequence>
<dbReference type="RefSeq" id="WP_092530039.1">
    <property type="nucleotide sequence ID" value="NZ_FOWW01000003.1"/>
</dbReference>
<dbReference type="Pfam" id="PF10861">
    <property type="entry name" value="DUF2784"/>
    <property type="match status" value="1"/>
</dbReference>
<feature type="transmembrane region" description="Helical" evidence="1">
    <location>
        <begin position="34"/>
        <end position="52"/>
    </location>
</feature>
<reference evidence="3" key="1">
    <citation type="submission" date="2016-10" db="EMBL/GenBank/DDBJ databases">
        <authorList>
            <person name="Varghese N."/>
            <person name="Submissions S."/>
        </authorList>
    </citation>
    <scope>NUCLEOTIDE SEQUENCE [LARGE SCALE GENOMIC DNA]</scope>
    <source>
        <strain evidence="3">CGMCC 4.5579</strain>
    </source>
</reference>
<evidence type="ECO:0008006" key="4">
    <source>
        <dbReference type="Google" id="ProtNLM"/>
    </source>
</evidence>
<feature type="transmembrane region" description="Helical" evidence="1">
    <location>
        <begin position="6"/>
        <end position="27"/>
    </location>
</feature>
<gene>
    <name evidence="2" type="ORF">SAMN05421810_103410</name>
</gene>
<dbReference type="EMBL" id="FOWW01000003">
    <property type="protein sequence ID" value="SFP78641.1"/>
    <property type="molecule type" value="Genomic_DNA"/>
</dbReference>
<dbReference type="InterPro" id="IPR021218">
    <property type="entry name" value="DUF2784"/>
</dbReference>
<evidence type="ECO:0000256" key="1">
    <source>
        <dbReference type="SAM" id="Phobius"/>
    </source>
</evidence>
<keyword evidence="3" id="KW-1185">Reference proteome</keyword>
<dbReference type="STRING" id="587909.SAMN05421810_103410"/>
<name>A0A1I5T740_9PSEU</name>
<proteinExistence type="predicted"/>
<evidence type="ECO:0000313" key="3">
    <source>
        <dbReference type="Proteomes" id="UP000198727"/>
    </source>
</evidence>
<dbReference type="Proteomes" id="UP000198727">
    <property type="component" value="Unassembled WGS sequence"/>
</dbReference>
<keyword evidence="1" id="KW-0472">Membrane</keyword>
<keyword evidence="1" id="KW-0812">Transmembrane</keyword>
<organism evidence="2 3">
    <name type="scientific">Amycolatopsis arida</name>
    <dbReference type="NCBI Taxonomy" id="587909"/>
    <lineage>
        <taxon>Bacteria</taxon>
        <taxon>Bacillati</taxon>
        <taxon>Actinomycetota</taxon>
        <taxon>Actinomycetes</taxon>
        <taxon>Pseudonocardiales</taxon>
        <taxon>Pseudonocardiaceae</taxon>
        <taxon>Amycolatopsis</taxon>
    </lineage>
</organism>
<dbReference type="OrthoDB" id="370375at2"/>
<keyword evidence="1" id="KW-1133">Transmembrane helix</keyword>
<feature type="transmembrane region" description="Helical" evidence="1">
    <location>
        <begin position="90"/>
        <end position="109"/>
    </location>
</feature>
<accession>A0A1I5T740</accession>
<dbReference type="AlphaFoldDB" id="A0A1I5T740"/>
<evidence type="ECO:0000313" key="2">
    <source>
        <dbReference type="EMBL" id="SFP78641.1"/>
    </source>
</evidence>
<protein>
    <recommendedName>
        <fullName evidence="4">DUF2784 domain-containing protein</fullName>
    </recommendedName>
</protein>